<dbReference type="GO" id="GO:0030246">
    <property type="term" value="F:carbohydrate binding"/>
    <property type="evidence" value="ECO:0007669"/>
    <property type="project" value="InterPro"/>
</dbReference>
<protein>
    <submittedName>
        <fullName evidence="1">Uncharacterized protein</fullName>
    </submittedName>
</protein>
<proteinExistence type="predicted"/>
<dbReference type="Proteomes" id="UP000253919">
    <property type="component" value="Unassembled WGS sequence"/>
</dbReference>
<dbReference type="PROSITE" id="PS51257">
    <property type="entry name" value="PROKAR_LIPOPROTEIN"/>
    <property type="match status" value="1"/>
</dbReference>
<name>A0A369QPZ5_9BACT</name>
<sequence>MRGKPGYLLLSMSHLMLWALLVSCTLVKDKGYNLKTGGVFIMSSGDFSIKKVTLTGEKTYFSDDSIYFKNVVPGKYELEIQFISTDNSSRQKPVLWRTSVVKNIIVSADSVTFGSIQLHCEYNSATQFLGEQVPRLLLDTTGKIAGSIAPFDESFREAHLSERYPNVKVTLFGRMGSKVYEQITLADSSGKFIFDHVKPGIYTLIAEAGFQSFSNPRIINIIVLPTKTALVKIDASLNTYSSIRPDVYIPCGFDFIHWQKNYR</sequence>
<evidence type="ECO:0000313" key="2">
    <source>
        <dbReference type="Proteomes" id="UP000253919"/>
    </source>
</evidence>
<dbReference type="InterPro" id="IPR013784">
    <property type="entry name" value="Carb-bd-like_fold"/>
</dbReference>
<organism evidence="1 2">
    <name type="scientific">Adhaeribacter pallidiroseus</name>
    <dbReference type="NCBI Taxonomy" id="2072847"/>
    <lineage>
        <taxon>Bacteria</taxon>
        <taxon>Pseudomonadati</taxon>
        <taxon>Bacteroidota</taxon>
        <taxon>Cytophagia</taxon>
        <taxon>Cytophagales</taxon>
        <taxon>Hymenobacteraceae</taxon>
        <taxon>Adhaeribacter</taxon>
    </lineage>
</organism>
<accession>A0A369QPZ5</accession>
<keyword evidence="2" id="KW-1185">Reference proteome</keyword>
<dbReference type="Gene3D" id="2.60.40.1120">
    <property type="entry name" value="Carboxypeptidase-like, regulatory domain"/>
    <property type="match status" value="1"/>
</dbReference>
<reference evidence="1 2" key="1">
    <citation type="submission" date="2018-04" db="EMBL/GenBank/DDBJ databases">
        <title>Adhaeribacter sp. HMF7616 genome sequencing and assembly.</title>
        <authorList>
            <person name="Kang H."/>
            <person name="Kang J."/>
            <person name="Cha I."/>
            <person name="Kim H."/>
            <person name="Joh K."/>
        </authorList>
    </citation>
    <scope>NUCLEOTIDE SEQUENCE [LARGE SCALE GENOMIC DNA]</scope>
    <source>
        <strain evidence="1 2">HMF7616</strain>
    </source>
</reference>
<dbReference type="AlphaFoldDB" id="A0A369QPZ5"/>
<evidence type="ECO:0000313" key="1">
    <source>
        <dbReference type="EMBL" id="RDC65745.1"/>
    </source>
</evidence>
<comment type="caution">
    <text evidence="1">The sequence shown here is derived from an EMBL/GenBank/DDBJ whole genome shotgun (WGS) entry which is preliminary data.</text>
</comment>
<dbReference type="SUPFAM" id="SSF49452">
    <property type="entry name" value="Starch-binding domain-like"/>
    <property type="match status" value="1"/>
</dbReference>
<gene>
    <name evidence="1" type="ORF">AHMF7616_04375</name>
</gene>
<dbReference type="RefSeq" id="WP_115374707.1">
    <property type="nucleotide sequence ID" value="NZ_QASA01000001.1"/>
</dbReference>
<dbReference type="EMBL" id="QASA01000001">
    <property type="protein sequence ID" value="RDC65745.1"/>
    <property type="molecule type" value="Genomic_DNA"/>
</dbReference>